<evidence type="ECO:0000256" key="5">
    <source>
        <dbReference type="ARBA" id="ARBA00023136"/>
    </source>
</evidence>
<dbReference type="AlphaFoldDB" id="A0A977KBQ0"/>
<feature type="transmembrane region" description="Helical" evidence="6">
    <location>
        <begin position="165"/>
        <end position="186"/>
    </location>
</feature>
<reference evidence="8" key="1">
    <citation type="submission" date="2013-11" db="EMBL/GenBank/DDBJ databases">
        <title>Comparative genomics of Ignicoccus.</title>
        <authorList>
            <person name="Podar M."/>
        </authorList>
    </citation>
    <scope>NUCLEOTIDE SEQUENCE</scope>
    <source>
        <strain evidence="8">DSM 13166</strain>
    </source>
</reference>
<dbReference type="InterPro" id="IPR051258">
    <property type="entry name" value="Diverse_Substrate_Transporter"/>
</dbReference>
<dbReference type="PANTHER" id="PTHR42920:SF5">
    <property type="entry name" value="EAMA DOMAIN-CONTAINING PROTEIN"/>
    <property type="match status" value="1"/>
</dbReference>
<dbReference type="KEGG" id="ipc:IPA_02275"/>
<evidence type="ECO:0000256" key="1">
    <source>
        <dbReference type="ARBA" id="ARBA00004651"/>
    </source>
</evidence>
<gene>
    <name evidence="8" type="ORF">IPA_02275</name>
</gene>
<keyword evidence="3 6" id="KW-0812">Transmembrane</keyword>
<keyword evidence="4 6" id="KW-1133">Transmembrane helix</keyword>
<keyword evidence="5 6" id="KW-0472">Membrane</keyword>
<dbReference type="SUPFAM" id="SSF103481">
    <property type="entry name" value="Multidrug resistance efflux transporter EmrE"/>
    <property type="match status" value="2"/>
</dbReference>
<feature type="transmembrane region" description="Helical" evidence="6">
    <location>
        <begin position="66"/>
        <end position="84"/>
    </location>
</feature>
<proteinExistence type="predicted"/>
<feature type="transmembrane region" description="Helical" evidence="6">
    <location>
        <begin position="90"/>
        <end position="110"/>
    </location>
</feature>
<protein>
    <recommendedName>
        <fullName evidence="7">EamA domain-containing protein</fullName>
    </recommendedName>
</protein>
<feature type="transmembrane region" description="Helical" evidence="6">
    <location>
        <begin position="119"/>
        <end position="135"/>
    </location>
</feature>
<evidence type="ECO:0000256" key="2">
    <source>
        <dbReference type="ARBA" id="ARBA00022475"/>
    </source>
</evidence>
<dbReference type="EMBL" id="CP006868">
    <property type="protein sequence ID" value="UXD22168.1"/>
    <property type="molecule type" value="Genomic_DNA"/>
</dbReference>
<name>A0A977KBQ0_9CREN</name>
<dbReference type="InterPro" id="IPR037185">
    <property type="entry name" value="EmrE-like"/>
</dbReference>
<evidence type="ECO:0000313" key="9">
    <source>
        <dbReference type="Proteomes" id="UP001063698"/>
    </source>
</evidence>
<dbReference type="InterPro" id="IPR000620">
    <property type="entry name" value="EamA_dom"/>
</dbReference>
<evidence type="ECO:0000256" key="4">
    <source>
        <dbReference type="ARBA" id="ARBA00022989"/>
    </source>
</evidence>
<keyword evidence="2" id="KW-1003">Cell membrane</keyword>
<feature type="transmembrane region" description="Helical" evidence="6">
    <location>
        <begin position="222"/>
        <end position="240"/>
    </location>
</feature>
<evidence type="ECO:0000313" key="8">
    <source>
        <dbReference type="EMBL" id="UXD22168.1"/>
    </source>
</evidence>
<feature type="transmembrane region" description="Helical" evidence="6">
    <location>
        <begin position="246"/>
        <end position="264"/>
    </location>
</feature>
<feature type="domain" description="EamA" evidence="7">
    <location>
        <begin position="5"/>
        <end position="133"/>
    </location>
</feature>
<dbReference type="Pfam" id="PF00892">
    <property type="entry name" value="EamA"/>
    <property type="match status" value="2"/>
</dbReference>
<evidence type="ECO:0000259" key="7">
    <source>
        <dbReference type="Pfam" id="PF00892"/>
    </source>
</evidence>
<feature type="domain" description="EamA" evidence="7">
    <location>
        <begin position="139"/>
        <end position="263"/>
    </location>
</feature>
<evidence type="ECO:0000256" key="6">
    <source>
        <dbReference type="SAM" id="Phobius"/>
    </source>
</evidence>
<organism evidence="8 9">
    <name type="scientific">Ignicoccus pacificus DSM 13166</name>
    <dbReference type="NCBI Taxonomy" id="940294"/>
    <lineage>
        <taxon>Archaea</taxon>
        <taxon>Thermoproteota</taxon>
        <taxon>Thermoprotei</taxon>
        <taxon>Desulfurococcales</taxon>
        <taxon>Desulfurococcaceae</taxon>
        <taxon>Ignicoccus</taxon>
    </lineage>
</organism>
<dbReference type="GO" id="GO:0005886">
    <property type="term" value="C:plasma membrane"/>
    <property type="evidence" value="ECO:0007669"/>
    <property type="project" value="UniProtKB-SubCell"/>
</dbReference>
<sequence>MRGTKGFLFSILSTFTASLTAVIAKALVSDLNPLLLNAVIYTSAFLLSFPYLFLKNSKPRFTSRTLLSGISLSLYGALLYYSFLTIKASVGGLAISIFPVITSILASLLYKERLGRREIIALALSASAIALVSSVSNPAGVLLALLSSLFLSIYTLLLKDSSVETVSSVLLGSSLASWIFVVMSGAPLNASSLLAVPLGALSILGTALWIEAVEAIGPSRASLGALSYPFFVLSLSILLLKESVVLSEIIAYSLAFLSLFLVLLR</sequence>
<feature type="transmembrane region" description="Helical" evidence="6">
    <location>
        <begin position="141"/>
        <end position="158"/>
    </location>
</feature>
<dbReference type="PANTHER" id="PTHR42920">
    <property type="entry name" value="OS03G0707200 PROTEIN-RELATED"/>
    <property type="match status" value="1"/>
</dbReference>
<keyword evidence="9" id="KW-1185">Reference proteome</keyword>
<feature type="transmembrane region" description="Helical" evidence="6">
    <location>
        <begin position="192"/>
        <end position="210"/>
    </location>
</feature>
<comment type="subcellular location">
    <subcellularLocation>
        <location evidence="1">Cell membrane</location>
        <topology evidence="1">Multi-pass membrane protein</topology>
    </subcellularLocation>
</comment>
<dbReference type="Proteomes" id="UP001063698">
    <property type="component" value="Chromosome"/>
</dbReference>
<feature type="transmembrane region" description="Helical" evidence="6">
    <location>
        <begin position="34"/>
        <end position="54"/>
    </location>
</feature>
<accession>A0A977KBQ0</accession>
<evidence type="ECO:0000256" key="3">
    <source>
        <dbReference type="ARBA" id="ARBA00022692"/>
    </source>
</evidence>